<comment type="caution">
    <text evidence="7">The sequence shown here is derived from an EMBL/GenBank/DDBJ whole genome shotgun (WGS) entry which is preliminary data.</text>
</comment>
<dbReference type="GO" id="GO:0004386">
    <property type="term" value="F:helicase activity"/>
    <property type="evidence" value="ECO:0007669"/>
    <property type="project" value="UniProtKB-KW"/>
</dbReference>
<sequence length="290" mass="32618">MKHQIQVDNSIIDESKQSKEGPTSCLNDSLFDGVAFDVSGGAKEVVLSSHKDGIVWDLIPDARQSMYPHQRVGFKFIWTNLAGTIDLEKLKNANPNGARGCIISHDPKTGKTRRSISQFEKLGTIRKVKEHVDAINKVDRWGESKADVKTGKQKRHIKKKMEDPENRIMAKFLRDISDFLVLDKGQTPRNHNSLIWKALFLVELVLLCDAMNEKVLVVSQYLDPLCLVRDQLKSILDWYDGNEVLNIFVLLEKYGLDINPLGASFSCKQNFRSFGGIVSGKVGLAKHSVL</sequence>
<evidence type="ECO:0000256" key="4">
    <source>
        <dbReference type="ARBA" id="ARBA00022840"/>
    </source>
</evidence>
<keyword evidence="5" id="KW-0539">Nucleus</keyword>
<evidence type="ECO:0000313" key="8">
    <source>
        <dbReference type="Proteomes" id="UP001372338"/>
    </source>
</evidence>
<keyword evidence="3" id="KW-0378">Hydrolase</keyword>
<dbReference type="EMBL" id="JAYWIO010000006">
    <property type="protein sequence ID" value="KAK7256672.1"/>
    <property type="molecule type" value="Genomic_DNA"/>
</dbReference>
<dbReference type="PANTHER" id="PTHR45821">
    <property type="entry name" value="SNF2 DOMAIN-CONTAINING PROTEIN CLASSY 2-RELATED"/>
    <property type="match status" value="1"/>
</dbReference>
<organism evidence="7 8">
    <name type="scientific">Crotalaria pallida</name>
    <name type="common">Smooth rattlebox</name>
    <name type="synonym">Crotalaria striata</name>
    <dbReference type="NCBI Taxonomy" id="3830"/>
    <lineage>
        <taxon>Eukaryota</taxon>
        <taxon>Viridiplantae</taxon>
        <taxon>Streptophyta</taxon>
        <taxon>Embryophyta</taxon>
        <taxon>Tracheophyta</taxon>
        <taxon>Spermatophyta</taxon>
        <taxon>Magnoliopsida</taxon>
        <taxon>eudicotyledons</taxon>
        <taxon>Gunneridae</taxon>
        <taxon>Pentapetalae</taxon>
        <taxon>rosids</taxon>
        <taxon>fabids</taxon>
        <taxon>Fabales</taxon>
        <taxon>Fabaceae</taxon>
        <taxon>Papilionoideae</taxon>
        <taxon>50 kb inversion clade</taxon>
        <taxon>genistoids sensu lato</taxon>
        <taxon>core genistoids</taxon>
        <taxon>Crotalarieae</taxon>
        <taxon>Crotalaria</taxon>
    </lineage>
</organism>
<reference evidence="7 8" key="1">
    <citation type="submission" date="2024-01" db="EMBL/GenBank/DDBJ databases">
        <title>The genomes of 5 underutilized Papilionoideae crops provide insights into root nodulation and disease resistanc.</title>
        <authorList>
            <person name="Yuan L."/>
        </authorList>
    </citation>
    <scope>NUCLEOTIDE SEQUENCE [LARGE SCALE GENOMIC DNA]</scope>
    <source>
        <strain evidence="7">ZHUSHIDOU_FW_LH</strain>
        <tissue evidence="7">Leaf</tissue>
    </source>
</reference>
<keyword evidence="4" id="KW-0067">ATP-binding</keyword>
<accession>A0AAN9HWH6</accession>
<evidence type="ECO:0000256" key="2">
    <source>
        <dbReference type="ARBA" id="ARBA00022741"/>
    </source>
</evidence>
<comment type="subcellular location">
    <subcellularLocation>
        <location evidence="1">Nucleus</location>
    </subcellularLocation>
</comment>
<dbReference type="AlphaFoldDB" id="A0AAN9HWH6"/>
<dbReference type="InterPro" id="IPR038718">
    <property type="entry name" value="SNF2-like_sf"/>
</dbReference>
<evidence type="ECO:0000313" key="7">
    <source>
        <dbReference type="EMBL" id="KAK7256672.1"/>
    </source>
</evidence>
<keyword evidence="2" id="KW-0547">Nucleotide-binding</keyword>
<protein>
    <submittedName>
        <fullName evidence="7">Uncharacterized protein</fullName>
    </submittedName>
</protein>
<name>A0AAN9HWH6_CROPI</name>
<dbReference type="PANTHER" id="PTHR45821:SF5">
    <property type="entry name" value="SNF2 DOMAIN-CONTAINING PROTEIN CLASSY 4"/>
    <property type="match status" value="1"/>
</dbReference>
<dbReference type="GO" id="GO:0080188">
    <property type="term" value="P:gene silencing by siRNA-directed DNA methylation"/>
    <property type="evidence" value="ECO:0007669"/>
    <property type="project" value="InterPro"/>
</dbReference>
<dbReference type="GO" id="GO:0005634">
    <property type="term" value="C:nucleus"/>
    <property type="evidence" value="ECO:0007669"/>
    <property type="project" value="UniProtKB-SubCell"/>
</dbReference>
<gene>
    <name evidence="7" type="ORF">RIF29_30127</name>
</gene>
<keyword evidence="8" id="KW-1185">Reference proteome</keyword>
<keyword evidence="3" id="KW-0347">Helicase</keyword>
<dbReference type="Gene3D" id="3.40.50.10810">
    <property type="entry name" value="Tandem AAA-ATPase domain"/>
    <property type="match status" value="1"/>
</dbReference>
<dbReference type="Proteomes" id="UP001372338">
    <property type="component" value="Unassembled WGS sequence"/>
</dbReference>
<evidence type="ECO:0000256" key="3">
    <source>
        <dbReference type="ARBA" id="ARBA00022806"/>
    </source>
</evidence>
<proteinExistence type="predicted"/>
<dbReference type="InterPro" id="IPR044567">
    <property type="entry name" value="CLSY/DRD1"/>
</dbReference>
<evidence type="ECO:0000256" key="1">
    <source>
        <dbReference type="ARBA" id="ARBA00004123"/>
    </source>
</evidence>
<evidence type="ECO:0000256" key="6">
    <source>
        <dbReference type="SAM" id="MobiDB-lite"/>
    </source>
</evidence>
<evidence type="ECO:0000256" key="5">
    <source>
        <dbReference type="ARBA" id="ARBA00023242"/>
    </source>
</evidence>
<dbReference type="GO" id="GO:0005524">
    <property type="term" value="F:ATP binding"/>
    <property type="evidence" value="ECO:0007669"/>
    <property type="project" value="UniProtKB-KW"/>
</dbReference>
<feature type="region of interest" description="Disordered" evidence="6">
    <location>
        <begin position="1"/>
        <end position="23"/>
    </location>
</feature>